<keyword evidence="10" id="KW-1185">Reference proteome</keyword>
<evidence type="ECO:0000256" key="5">
    <source>
        <dbReference type="ARBA" id="ARBA00022989"/>
    </source>
</evidence>
<dbReference type="GO" id="GO:0016477">
    <property type="term" value="P:cell migration"/>
    <property type="evidence" value="ECO:0007669"/>
    <property type="project" value="TreeGrafter"/>
</dbReference>
<keyword evidence="2" id="KW-0812">Transmembrane</keyword>
<dbReference type="InterPro" id="IPR015919">
    <property type="entry name" value="Cadherin-like_sf"/>
</dbReference>
<evidence type="ECO:0000256" key="6">
    <source>
        <dbReference type="ARBA" id="ARBA00023136"/>
    </source>
</evidence>
<proteinExistence type="predicted"/>
<keyword evidence="4 7" id="KW-0106">Calcium</keyword>
<dbReference type="GO" id="GO:0007156">
    <property type="term" value="P:homophilic cell adhesion via plasma membrane adhesion molecules"/>
    <property type="evidence" value="ECO:0007669"/>
    <property type="project" value="InterPro"/>
</dbReference>
<dbReference type="PRINTS" id="PR00205">
    <property type="entry name" value="CADHERIN"/>
</dbReference>
<dbReference type="InterPro" id="IPR039808">
    <property type="entry name" value="Cadherin"/>
</dbReference>
<dbReference type="SUPFAM" id="SSF49313">
    <property type="entry name" value="Cadherin-like"/>
    <property type="match status" value="2"/>
</dbReference>
<comment type="subcellular location">
    <subcellularLocation>
        <location evidence="1">Membrane</location>
    </subcellularLocation>
</comment>
<dbReference type="Gene3D" id="2.60.40.60">
    <property type="entry name" value="Cadherins"/>
    <property type="match status" value="2"/>
</dbReference>
<dbReference type="GO" id="GO:0045296">
    <property type="term" value="F:cadherin binding"/>
    <property type="evidence" value="ECO:0007669"/>
    <property type="project" value="TreeGrafter"/>
</dbReference>
<dbReference type="CDD" id="cd11304">
    <property type="entry name" value="Cadherin_repeat"/>
    <property type="match status" value="2"/>
</dbReference>
<dbReference type="PROSITE" id="PS50268">
    <property type="entry name" value="CADHERIN_2"/>
    <property type="match status" value="2"/>
</dbReference>
<dbReference type="PANTHER" id="PTHR24027">
    <property type="entry name" value="CADHERIN-23"/>
    <property type="match status" value="1"/>
</dbReference>
<dbReference type="PROSITE" id="PS00232">
    <property type="entry name" value="CADHERIN_1"/>
    <property type="match status" value="1"/>
</dbReference>
<accession>A0AAD1TFV3</accession>
<organism evidence="9 10">
    <name type="scientific">Pelobates cultripes</name>
    <name type="common">Western spadefoot toad</name>
    <dbReference type="NCBI Taxonomy" id="61616"/>
    <lineage>
        <taxon>Eukaryota</taxon>
        <taxon>Metazoa</taxon>
        <taxon>Chordata</taxon>
        <taxon>Craniata</taxon>
        <taxon>Vertebrata</taxon>
        <taxon>Euteleostomi</taxon>
        <taxon>Amphibia</taxon>
        <taxon>Batrachia</taxon>
        <taxon>Anura</taxon>
        <taxon>Pelobatoidea</taxon>
        <taxon>Pelobatidae</taxon>
        <taxon>Pelobates</taxon>
    </lineage>
</organism>
<dbReference type="GO" id="GO:0016342">
    <property type="term" value="C:catenin complex"/>
    <property type="evidence" value="ECO:0007669"/>
    <property type="project" value="TreeGrafter"/>
</dbReference>
<dbReference type="InterPro" id="IPR002126">
    <property type="entry name" value="Cadherin-like_dom"/>
</dbReference>
<evidence type="ECO:0000256" key="4">
    <source>
        <dbReference type="ARBA" id="ARBA00022837"/>
    </source>
</evidence>
<dbReference type="InterPro" id="IPR020894">
    <property type="entry name" value="Cadherin_CS"/>
</dbReference>
<dbReference type="GO" id="GO:0005509">
    <property type="term" value="F:calcium ion binding"/>
    <property type="evidence" value="ECO:0007669"/>
    <property type="project" value="UniProtKB-UniRule"/>
</dbReference>
<evidence type="ECO:0000313" key="9">
    <source>
        <dbReference type="EMBL" id="CAH2325353.1"/>
    </source>
</evidence>
<dbReference type="FunFam" id="2.60.40.60:FF:000020">
    <property type="entry name" value="Dachsous cadherin-related 1b"/>
    <property type="match status" value="1"/>
</dbReference>
<dbReference type="EMBL" id="OW240923">
    <property type="protein sequence ID" value="CAH2325353.1"/>
    <property type="molecule type" value="Genomic_DNA"/>
</dbReference>
<evidence type="ECO:0000259" key="8">
    <source>
        <dbReference type="PROSITE" id="PS50268"/>
    </source>
</evidence>
<protein>
    <submittedName>
        <fullName evidence="9">Protocadherin-16</fullName>
    </submittedName>
</protein>
<name>A0AAD1TFV3_PELCU</name>
<feature type="domain" description="Cadherin" evidence="8">
    <location>
        <begin position="56"/>
        <end position="122"/>
    </location>
</feature>
<dbReference type="Proteomes" id="UP001295444">
    <property type="component" value="Chromosome 12"/>
</dbReference>
<evidence type="ECO:0000256" key="2">
    <source>
        <dbReference type="ARBA" id="ARBA00022692"/>
    </source>
</evidence>
<gene>
    <name evidence="9" type="ORF">PECUL_23A016461</name>
</gene>
<evidence type="ECO:0000256" key="1">
    <source>
        <dbReference type="ARBA" id="ARBA00004370"/>
    </source>
</evidence>
<reference evidence="9" key="1">
    <citation type="submission" date="2022-03" db="EMBL/GenBank/DDBJ databases">
        <authorList>
            <person name="Alioto T."/>
            <person name="Alioto T."/>
            <person name="Gomez Garrido J."/>
        </authorList>
    </citation>
    <scope>NUCLEOTIDE SEQUENCE</scope>
</reference>
<keyword evidence="5" id="KW-1133">Transmembrane helix</keyword>
<dbReference type="GO" id="GO:0008013">
    <property type="term" value="F:beta-catenin binding"/>
    <property type="evidence" value="ECO:0007669"/>
    <property type="project" value="TreeGrafter"/>
</dbReference>
<keyword evidence="6" id="KW-0472">Membrane</keyword>
<keyword evidence="3" id="KW-0677">Repeat</keyword>
<dbReference type="Pfam" id="PF00028">
    <property type="entry name" value="Cadherin"/>
    <property type="match status" value="1"/>
</dbReference>
<evidence type="ECO:0000256" key="7">
    <source>
        <dbReference type="PROSITE-ProRule" id="PRU00043"/>
    </source>
</evidence>
<feature type="domain" description="Cadherin" evidence="8">
    <location>
        <begin position="16"/>
        <end position="55"/>
    </location>
</feature>
<evidence type="ECO:0000313" key="10">
    <source>
        <dbReference type="Proteomes" id="UP001295444"/>
    </source>
</evidence>
<dbReference type="PANTHER" id="PTHR24027:SF423">
    <property type="entry name" value="PROTOCADHERIN-16"/>
    <property type="match status" value="1"/>
</dbReference>
<sequence>MSTRTGQITVQQPLLLDYEWNPRQRLVIQAETPQHYSFTVLTVILQDVNDNTPRFQLPHYTAHIWEAQADGSHIIQVVAEDPDQGLNGQVTYALDPSGLMKDLFRIDPQTGTITTAAILDREIWSQTR</sequence>
<dbReference type="AlphaFoldDB" id="A0AAD1TFV3"/>
<evidence type="ECO:0000256" key="3">
    <source>
        <dbReference type="ARBA" id="ARBA00022737"/>
    </source>
</evidence>